<evidence type="ECO:0000256" key="1">
    <source>
        <dbReference type="SAM" id="MobiDB-lite"/>
    </source>
</evidence>
<evidence type="ECO:0000313" key="2">
    <source>
        <dbReference type="EMBL" id="MFD1988630.1"/>
    </source>
</evidence>
<protein>
    <recommendedName>
        <fullName evidence="4">LXG domain-containing protein</fullName>
    </recommendedName>
</protein>
<evidence type="ECO:0008006" key="4">
    <source>
        <dbReference type="Google" id="ProtNLM"/>
    </source>
</evidence>
<gene>
    <name evidence="2" type="ORF">ACFSGI_01420</name>
</gene>
<sequence length="457" mass="52292">MYAYPSSKTDHTSKKLPHPKAHLYTSNTSTPIQLQAVTQQMLTQEATHSMSTYPSVLPHLQKQIGNQAVAQMMLISTLRTDQSLQPAVIQRKLRIDGQKTTPADLMIAFGKVGIKEKITTARQQYGLDIALFTAILQQEIDEYDQAISFIENKELAHEQLKQIASNILQKFSLHAVMDKEDGETTIFYDSVEQHVTKEEVKSRLKVLKFQWAIFPKSMQTTLLAYNQMSSLSRANEPMAIDMTPIDAMEQYLQQYLDQTKNQLDATDARIQADSMLVVVAPQLSEYLNGFKYLSKEHLLNCLLKNLNDNLLFLNRRLDGLYSERSETNTSPVVYLHPTAVGTPNDYISMVHKNWNAGRGNPKAATSAKHIHVNGYSENVIYTMQRGNQDLYIHGHVTWHLDKDMKGSEVTATQKIENYSQNLVPFSIYMKDYDNQWIPELTWYQQAAHKYINIDHFL</sequence>
<dbReference type="RefSeq" id="WP_204826603.1">
    <property type="nucleotide sequence ID" value="NZ_JBHUGF010000001.1"/>
</dbReference>
<feature type="region of interest" description="Disordered" evidence="1">
    <location>
        <begin position="1"/>
        <end position="23"/>
    </location>
</feature>
<keyword evidence="3" id="KW-1185">Reference proteome</keyword>
<comment type="caution">
    <text evidence="2">The sequence shown here is derived from an EMBL/GenBank/DDBJ whole genome shotgun (WGS) entry which is preliminary data.</text>
</comment>
<name>A0ABW4UQW3_9BACL</name>
<reference evidence="3" key="1">
    <citation type="journal article" date="2019" name="Int. J. Syst. Evol. Microbiol.">
        <title>The Global Catalogue of Microorganisms (GCM) 10K type strain sequencing project: providing services to taxonomists for standard genome sequencing and annotation.</title>
        <authorList>
            <consortium name="The Broad Institute Genomics Platform"/>
            <consortium name="The Broad Institute Genome Sequencing Center for Infectious Disease"/>
            <person name="Wu L."/>
            <person name="Ma J."/>
        </authorList>
    </citation>
    <scope>NUCLEOTIDE SEQUENCE [LARGE SCALE GENOMIC DNA]</scope>
    <source>
        <strain evidence="3">CGMCC 1.15067</strain>
    </source>
</reference>
<evidence type="ECO:0000313" key="3">
    <source>
        <dbReference type="Proteomes" id="UP001597403"/>
    </source>
</evidence>
<proteinExistence type="predicted"/>
<organism evidence="2 3">
    <name type="scientific">Paenibacillus nicotianae</name>
    <dbReference type="NCBI Taxonomy" id="1526551"/>
    <lineage>
        <taxon>Bacteria</taxon>
        <taxon>Bacillati</taxon>
        <taxon>Bacillota</taxon>
        <taxon>Bacilli</taxon>
        <taxon>Bacillales</taxon>
        <taxon>Paenibacillaceae</taxon>
        <taxon>Paenibacillus</taxon>
    </lineage>
</organism>
<accession>A0ABW4UQW3</accession>
<dbReference type="EMBL" id="JBHUGF010000001">
    <property type="protein sequence ID" value="MFD1988630.1"/>
    <property type="molecule type" value="Genomic_DNA"/>
</dbReference>
<dbReference type="Proteomes" id="UP001597403">
    <property type="component" value="Unassembled WGS sequence"/>
</dbReference>